<protein>
    <submittedName>
        <fullName evidence="2">Uncharacterized protein</fullName>
    </submittedName>
</protein>
<comment type="caution">
    <text evidence="2">The sequence shown here is derived from an EMBL/GenBank/DDBJ whole genome shotgun (WGS) entry which is preliminary data.</text>
</comment>
<accession>A0ABR2RCV6</accession>
<gene>
    <name evidence="2" type="ORF">V6N11_043655</name>
</gene>
<dbReference type="EMBL" id="JBBPBN010000023">
    <property type="protein sequence ID" value="KAK9010786.1"/>
    <property type="molecule type" value="Genomic_DNA"/>
</dbReference>
<evidence type="ECO:0000313" key="2">
    <source>
        <dbReference type="EMBL" id="KAK9010786.1"/>
    </source>
</evidence>
<dbReference type="Proteomes" id="UP001396334">
    <property type="component" value="Unassembled WGS sequence"/>
</dbReference>
<sequence>MVVIAARLNSYPSSVDQQQRHRTTIASRKTNWEERGKEYQKKYREKDTELEGFEQMSRSRENRLISDEVRKRGGRVQGGDPPQCGLRESIRGLIKRGGEAPANAIDGSGGHFLPQGIT</sequence>
<keyword evidence="3" id="KW-1185">Reference proteome</keyword>
<proteinExistence type="predicted"/>
<feature type="region of interest" description="Disordered" evidence="1">
    <location>
        <begin position="99"/>
        <end position="118"/>
    </location>
</feature>
<evidence type="ECO:0000313" key="3">
    <source>
        <dbReference type="Proteomes" id="UP001396334"/>
    </source>
</evidence>
<organism evidence="2 3">
    <name type="scientific">Hibiscus sabdariffa</name>
    <name type="common">roselle</name>
    <dbReference type="NCBI Taxonomy" id="183260"/>
    <lineage>
        <taxon>Eukaryota</taxon>
        <taxon>Viridiplantae</taxon>
        <taxon>Streptophyta</taxon>
        <taxon>Embryophyta</taxon>
        <taxon>Tracheophyta</taxon>
        <taxon>Spermatophyta</taxon>
        <taxon>Magnoliopsida</taxon>
        <taxon>eudicotyledons</taxon>
        <taxon>Gunneridae</taxon>
        <taxon>Pentapetalae</taxon>
        <taxon>rosids</taxon>
        <taxon>malvids</taxon>
        <taxon>Malvales</taxon>
        <taxon>Malvaceae</taxon>
        <taxon>Malvoideae</taxon>
        <taxon>Hibiscus</taxon>
    </lineage>
</organism>
<name>A0ABR2RCV6_9ROSI</name>
<reference evidence="2 3" key="1">
    <citation type="journal article" date="2024" name="G3 (Bethesda)">
        <title>Genome assembly of Hibiscus sabdariffa L. provides insights into metabolisms of medicinal natural products.</title>
        <authorList>
            <person name="Kim T."/>
        </authorList>
    </citation>
    <scope>NUCLEOTIDE SEQUENCE [LARGE SCALE GENOMIC DNA]</scope>
    <source>
        <strain evidence="2">TK-2024</strain>
        <tissue evidence="2">Old leaves</tissue>
    </source>
</reference>
<evidence type="ECO:0000256" key="1">
    <source>
        <dbReference type="SAM" id="MobiDB-lite"/>
    </source>
</evidence>